<feature type="transmembrane region" description="Helical" evidence="2">
    <location>
        <begin position="305"/>
        <end position="324"/>
    </location>
</feature>
<keyword evidence="2" id="KW-1133">Transmembrane helix</keyword>
<reference evidence="5" key="1">
    <citation type="journal article" date="2014" name="Int. J. Syst. Evol. Microbiol.">
        <title>Complete genome sequence of Corynebacterium casei LMG S-19264T (=DSM 44701T), isolated from a smear-ripened cheese.</title>
        <authorList>
            <consortium name="US DOE Joint Genome Institute (JGI-PGF)"/>
            <person name="Walter F."/>
            <person name="Albersmeier A."/>
            <person name="Kalinowski J."/>
            <person name="Ruckert C."/>
        </authorList>
    </citation>
    <scope>NUCLEOTIDE SEQUENCE</scope>
    <source>
        <strain evidence="5">JCM 4346</strain>
    </source>
</reference>
<feature type="region of interest" description="Disordered" evidence="1">
    <location>
        <begin position="226"/>
        <end position="296"/>
    </location>
</feature>
<dbReference type="NCBIfam" id="TIGR01167">
    <property type="entry name" value="LPXTG_anchor"/>
    <property type="match status" value="1"/>
</dbReference>
<reference evidence="5" key="2">
    <citation type="submission" date="2020-09" db="EMBL/GenBank/DDBJ databases">
        <authorList>
            <person name="Sun Q."/>
            <person name="Ohkuma M."/>
        </authorList>
    </citation>
    <scope>NUCLEOTIDE SEQUENCE</scope>
    <source>
        <strain evidence="5">JCM 4346</strain>
    </source>
</reference>
<name>A0A918KVK1_9ACTN</name>
<comment type="caution">
    <text evidence="5">The sequence shown here is derived from an EMBL/GenBank/DDBJ whole genome shotgun (WGS) entry which is preliminary data.</text>
</comment>
<feature type="compositionally biased region" description="Polar residues" evidence="1">
    <location>
        <begin position="261"/>
        <end position="288"/>
    </location>
</feature>
<protein>
    <recommendedName>
        <fullName evidence="4">SpaA-like prealbumin fold domain-containing protein</fullName>
    </recommendedName>
</protein>
<evidence type="ECO:0000256" key="2">
    <source>
        <dbReference type="SAM" id="Phobius"/>
    </source>
</evidence>
<evidence type="ECO:0000259" key="4">
    <source>
        <dbReference type="Pfam" id="PF17802"/>
    </source>
</evidence>
<dbReference type="NCBIfam" id="NF041528">
    <property type="entry name" value="strep_LAETG"/>
    <property type="match status" value="1"/>
</dbReference>
<keyword evidence="2" id="KW-0812">Transmembrane</keyword>
<dbReference type="InterPro" id="IPR041033">
    <property type="entry name" value="SpaA_PFL_dom_1"/>
</dbReference>
<feature type="chain" id="PRO_5038689242" description="SpaA-like prealbumin fold domain-containing protein" evidence="3">
    <location>
        <begin position="32"/>
        <end position="341"/>
    </location>
</feature>
<dbReference type="RefSeq" id="WP_229911225.1">
    <property type="nucleotide sequence ID" value="NZ_BMSX01000015.1"/>
</dbReference>
<feature type="domain" description="SpaA-like prealbumin fold" evidence="4">
    <location>
        <begin position="52"/>
        <end position="108"/>
    </location>
</feature>
<evidence type="ECO:0000313" key="6">
    <source>
        <dbReference type="Proteomes" id="UP000658320"/>
    </source>
</evidence>
<dbReference type="GO" id="GO:0005975">
    <property type="term" value="P:carbohydrate metabolic process"/>
    <property type="evidence" value="ECO:0007669"/>
    <property type="project" value="UniProtKB-ARBA"/>
</dbReference>
<dbReference type="InterPro" id="IPR013783">
    <property type="entry name" value="Ig-like_fold"/>
</dbReference>
<dbReference type="Proteomes" id="UP000658320">
    <property type="component" value="Unassembled WGS sequence"/>
</dbReference>
<evidence type="ECO:0000256" key="1">
    <source>
        <dbReference type="SAM" id="MobiDB-lite"/>
    </source>
</evidence>
<evidence type="ECO:0000313" key="5">
    <source>
        <dbReference type="EMBL" id="GGR35527.1"/>
    </source>
</evidence>
<dbReference type="Gene3D" id="2.60.40.10">
    <property type="entry name" value="Immunoglobulins"/>
    <property type="match status" value="2"/>
</dbReference>
<dbReference type="EMBL" id="BMSX01000015">
    <property type="protein sequence ID" value="GGR35527.1"/>
    <property type="molecule type" value="Genomic_DNA"/>
</dbReference>
<keyword evidence="2" id="KW-0472">Membrane</keyword>
<feature type="domain" description="SpaA-like prealbumin fold" evidence="4">
    <location>
        <begin position="142"/>
        <end position="229"/>
    </location>
</feature>
<organism evidence="5 6">
    <name type="scientific">Streptomyces aurantiogriseus</name>
    <dbReference type="NCBI Taxonomy" id="66870"/>
    <lineage>
        <taxon>Bacteria</taxon>
        <taxon>Bacillati</taxon>
        <taxon>Actinomycetota</taxon>
        <taxon>Actinomycetes</taxon>
        <taxon>Kitasatosporales</taxon>
        <taxon>Streptomycetaceae</taxon>
        <taxon>Streptomyces</taxon>
    </lineage>
</organism>
<sequence length="341" mass="34341">MRISSARSLPVAVAVAAAVTGTLTWAPAATAQMTEPTPSAAVADTPQPDAGGIAIVKKDPAGDVLEGAAFLLLDATGQEAGSGNTDAQGKLTFTGLAPGVYRLKETTSGSPLHDVVADQDVIVTPGATARLTIVDPFKPAQVLLKAKDDKTGKLLPGSTVNIGSGETTLLTLTTGLKGTATGELPVSSRKAEFWVKQVKAPDGYNLYKPTKTFTAGPGAPVTVTVTNAKTATTPKPTSTEKPTDKPTDTPSTPTDKPTESASGGSKTNPTATDSSIVPSSDGTDSASPKTPAGSLAHTGADATPWILGGAGLLLVGGIGAVVAARRHKDSEPDQDENAETN</sequence>
<proteinExistence type="predicted"/>
<gene>
    <name evidence="5" type="ORF">GCM10010251_59860</name>
</gene>
<dbReference type="SUPFAM" id="SSF49478">
    <property type="entry name" value="Cna protein B-type domain"/>
    <property type="match status" value="1"/>
</dbReference>
<keyword evidence="6" id="KW-1185">Reference proteome</keyword>
<feature type="signal peptide" evidence="3">
    <location>
        <begin position="1"/>
        <end position="31"/>
    </location>
</feature>
<dbReference type="Pfam" id="PF17802">
    <property type="entry name" value="SpaA"/>
    <property type="match status" value="2"/>
</dbReference>
<keyword evidence="3" id="KW-0732">Signal</keyword>
<accession>A0A918KVK1</accession>
<feature type="compositionally biased region" description="Low complexity" evidence="1">
    <location>
        <begin position="226"/>
        <end position="240"/>
    </location>
</feature>
<dbReference type="AlphaFoldDB" id="A0A918KVK1"/>
<evidence type="ECO:0000256" key="3">
    <source>
        <dbReference type="SAM" id="SignalP"/>
    </source>
</evidence>